<evidence type="ECO:0000313" key="3">
    <source>
        <dbReference type="Proteomes" id="UP000277294"/>
    </source>
</evidence>
<organism evidence="2 3">
    <name type="scientific">Pigmentiphaga humi</name>
    <dbReference type="NCBI Taxonomy" id="2478468"/>
    <lineage>
        <taxon>Bacteria</taxon>
        <taxon>Pseudomonadati</taxon>
        <taxon>Pseudomonadota</taxon>
        <taxon>Betaproteobacteria</taxon>
        <taxon>Burkholderiales</taxon>
        <taxon>Alcaligenaceae</taxon>
        <taxon>Pigmentiphaga</taxon>
    </lineage>
</organism>
<keyword evidence="1 2" id="KW-0808">Transferase</keyword>
<dbReference type="Pfam" id="PF02515">
    <property type="entry name" value="CoA_transf_3"/>
    <property type="match status" value="1"/>
</dbReference>
<dbReference type="InterPro" id="IPR003673">
    <property type="entry name" value="CoA-Trfase_fam_III"/>
</dbReference>
<keyword evidence="3" id="KW-1185">Reference proteome</keyword>
<evidence type="ECO:0000313" key="2">
    <source>
        <dbReference type="EMBL" id="VCU68762.1"/>
    </source>
</evidence>
<dbReference type="Gene3D" id="3.40.50.10540">
    <property type="entry name" value="Crotonobetainyl-coa:carnitine coa-transferase, domain 1"/>
    <property type="match status" value="1"/>
</dbReference>
<dbReference type="InterPro" id="IPR044855">
    <property type="entry name" value="CoA-Trfase_III_dom3_sf"/>
</dbReference>
<dbReference type="InterPro" id="IPR023606">
    <property type="entry name" value="CoA-Trfase_III_dom_1_sf"/>
</dbReference>
<proteinExistence type="predicted"/>
<protein>
    <submittedName>
        <fullName evidence="2">Formyl-coenzyme A transferase</fullName>
        <ecNumber evidence="2">2.8.3.16</ecNumber>
    </submittedName>
</protein>
<dbReference type="Gene3D" id="3.30.1540.10">
    <property type="entry name" value="formyl-coa transferase, domain 3"/>
    <property type="match status" value="1"/>
</dbReference>
<evidence type="ECO:0000256" key="1">
    <source>
        <dbReference type="ARBA" id="ARBA00022679"/>
    </source>
</evidence>
<name>A0A3P4AY98_9BURK</name>
<dbReference type="PANTHER" id="PTHR48207:SF3">
    <property type="entry name" value="SUCCINATE--HYDROXYMETHYLGLUTARATE COA-TRANSFERASE"/>
    <property type="match status" value="1"/>
</dbReference>
<dbReference type="PANTHER" id="PTHR48207">
    <property type="entry name" value="SUCCINATE--HYDROXYMETHYLGLUTARATE COA-TRANSFERASE"/>
    <property type="match status" value="1"/>
</dbReference>
<dbReference type="AlphaFoldDB" id="A0A3P4AY98"/>
<accession>A0A3P4AY98</accession>
<dbReference type="OrthoDB" id="5294844at2"/>
<dbReference type="EMBL" id="UWPJ01000008">
    <property type="protein sequence ID" value="VCU68762.1"/>
    <property type="molecule type" value="Genomic_DNA"/>
</dbReference>
<dbReference type="GO" id="GO:0033608">
    <property type="term" value="F:formyl-CoA transferase activity"/>
    <property type="evidence" value="ECO:0007669"/>
    <property type="project" value="UniProtKB-EC"/>
</dbReference>
<sequence>MLNKARILDLTWVLGGPFAGQTLAQLGAEVIKIEPPEGDSSRGVPVYRFDGDSSFFLSVNRGKSSVCIDLKQPAGREAFYDLVRISDAVVYGFAPDVPARLGLDFESLRKVNPRIGVAQLIGLHDAGEYARAPAYDLIVQAMGGVMSITGSESSEPCRVGYQIADLAGGLYLALAACGVLYQGAREGKAAHAQISLLDCQLALLTWQAQNHFISGDVPRRMGSRNPMIAPSEAFLCSDGGYLAISPTGEHFWPKLCDVIGRPELATDPRFSDRGKRVENVEALVAELSEVFAGQSADHWAAALFQARVPAGKVMNVAEAVDQPLARLRNMVESVEKPETGNALNFLGNPFKYAAQRPLDYPPALGSATRRIFQTLCAYPEAKIDQLVQSKVLFTGEQE</sequence>
<dbReference type="Proteomes" id="UP000277294">
    <property type="component" value="Unassembled WGS sequence"/>
</dbReference>
<dbReference type="EC" id="2.8.3.16" evidence="2"/>
<dbReference type="SUPFAM" id="SSF89796">
    <property type="entry name" value="CoA-transferase family III (CaiB/BaiF)"/>
    <property type="match status" value="1"/>
</dbReference>
<reference evidence="2 3" key="1">
    <citation type="submission" date="2018-10" db="EMBL/GenBank/DDBJ databases">
        <authorList>
            <person name="Criscuolo A."/>
        </authorList>
    </citation>
    <scope>NUCLEOTIDE SEQUENCE [LARGE SCALE GENOMIC DNA]</scope>
    <source>
        <strain evidence="2">DnA1</strain>
    </source>
</reference>
<dbReference type="RefSeq" id="WP_124077989.1">
    <property type="nucleotide sequence ID" value="NZ_UWPJ01000008.1"/>
</dbReference>
<dbReference type="InterPro" id="IPR050483">
    <property type="entry name" value="CoA-transferase_III_domain"/>
</dbReference>
<gene>
    <name evidence="2" type="primary">frc_3</name>
    <name evidence="2" type="ORF">PIGHUM_00820</name>
</gene>